<dbReference type="Proteomes" id="UP001365846">
    <property type="component" value="Unassembled WGS sequence"/>
</dbReference>
<dbReference type="Gene3D" id="3.40.190.150">
    <property type="entry name" value="Bordetella uptake gene, domain 1"/>
    <property type="match status" value="1"/>
</dbReference>
<dbReference type="PROSITE" id="PS51257">
    <property type="entry name" value="PROKAR_LIPOPROTEIN"/>
    <property type="match status" value="1"/>
</dbReference>
<keyword evidence="2" id="KW-0732">Signal</keyword>
<evidence type="ECO:0000313" key="3">
    <source>
        <dbReference type="EMBL" id="MEJ8810554.1"/>
    </source>
</evidence>
<dbReference type="PIRSF" id="PIRSF017082">
    <property type="entry name" value="YflP"/>
    <property type="match status" value="1"/>
</dbReference>
<keyword evidence="4" id="KW-1185">Reference proteome</keyword>
<gene>
    <name evidence="3" type="ORF">WKW77_05695</name>
</gene>
<accession>A0ABU8VA69</accession>
<proteinExistence type="inferred from homology"/>
<dbReference type="PANTHER" id="PTHR42928">
    <property type="entry name" value="TRICARBOXYLATE-BINDING PROTEIN"/>
    <property type="match status" value="1"/>
</dbReference>
<dbReference type="EMBL" id="JBBKZU010000002">
    <property type="protein sequence ID" value="MEJ8810554.1"/>
    <property type="molecule type" value="Genomic_DNA"/>
</dbReference>
<dbReference type="CDD" id="cd13578">
    <property type="entry name" value="PBP2_Bug27"/>
    <property type="match status" value="1"/>
</dbReference>
<sequence>MNWIYKFLPCLLALTMGCTAAAADNYPSRAIRLIVPFPPGGGTDTVARVVAAKLTERWNVPVTVDNRPGGNTVIGADMASRAAPDGYTLFLPIDSTLAMNQSLYTKLPYDPVNSFTPITLAVTMPMVLAVNPSVGARNVKELVALANSSPGKLAYAHGALPAQVAGEAFKAAAKADLVAVPYKGSGPAMTDAVGGQVPVIFDALGPAMAFVKSGKVRALAVTSARRSPQLPDVPTLAESGLTGMDLVTWIGFVAPAGTDKAIVTKLNTEVTRILKLPETIETLGSMGMEVVASTPEQFGQTIKDDAVKLGAVIRAAGIKLD</sequence>
<dbReference type="InterPro" id="IPR042100">
    <property type="entry name" value="Bug_dom1"/>
</dbReference>
<dbReference type="InterPro" id="IPR005064">
    <property type="entry name" value="BUG"/>
</dbReference>
<dbReference type="Gene3D" id="3.40.190.10">
    <property type="entry name" value="Periplasmic binding protein-like II"/>
    <property type="match status" value="1"/>
</dbReference>
<reference evidence="3 4" key="1">
    <citation type="submission" date="2024-03" db="EMBL/GenBank/DDBJ databases">
        <title>Novel species of the genus Variovorax.</title>
        <authorList>
            <person name="Liu Q."/>
            <person name="Xin Y.-H."/>
        </authorList>
    </citation>
    <scope>NUCLEOTIDE SEQUENCE [LARGE SCALE GENOMIC DNA]</scope>
    <source>
        <strain evidence="3 4">KACC 18899</strain>
    </source>
</reference>
<feature type="chain" id="PRO_5045530956" evidence="2">
    <location>
        <begin position="23"/>
        <end position="321"/>
    </location>
</feature>
<evidence type="ECO:0000313" key="4">
    <source>
        <dbReference type="Proteomes" id="UP001365846"/>
    </source>
</evidence>
<evidence type="ECO:0000256" key="1">
    <source>
        <dbReference type="ARBA" id="ARBA00006987"/>
    </source>
</evidence>
<name>A0ABU8VA69_9BURK</name>
<comment type="caution">
    <text evidence="3">The sequence shown here is derived from an EMBL/GenBank/DDBJ whole genome shotgun (WGS) entry which is preliminary data.</text>
</comment>
<evidence type="ECO:0000256" key="2">
    <source>
        <dbReference type="SAM" id="SignalP"/>
    </source>
</evidence>
<protein>
    <submittedName>
        <fullName evidence="3">Tripartite tricarboxylate transporter substrate binding protein</fullName>
    </submittedName>
</protein>
<comment type="similarity">
    <text evidence="1">Belongs to the UPF0065 (bug) family.</text>
</comment>
<feature type="signal peptide" evidence="2">
    <location>
        <begin position="1"/>
        <end position="22"/>
    </location>
</feature>
<dbReference type="SUPFAM" id="SSF53850">
    <property type="entry name" value="Periplasmic binding protein-like II"/>
    <property type="match status" value="1"/>
</dbReference>
<dbReference type="PANTHER" id="PTHR42928:SF5">
    <property type="entry name" value="BLR1237 PROTEIN"/>
    <property type="match status" value="1"/>
</dbReference>
<dbReference type="Pfam" id="PF03401">
    <property type="entry name" value="TctC"/>
    <property type="match status" value="1"/>
</dbReference>
<dbReference type="RefSeq" id="WP_340355872.1">
    <property type="nucleotide sequence ID" value="NZ_JBBKZU010000002.1"/>
</dbReference>
<organism evidence="3 4">
    <name type="scientific">Variovorax ureilyticus</name>
    <dbReference type="NCBI Taxonomy" id="1836198"/>
    <lineage>
        <taxon>Bacteria</taxon>
        <taxon>Pseudomonadati</taxon>
        <taxon>Pseudomonadota</taxon>
        <taxon>Betaproteobacteria</taxon>
        <taxon>Burkholderiales</taxon>
        <taxon>Comamonadaceae</taxon>
        <taxon>Variovorax</taxon>
    </lineage>
</organism>